<reference evidence="1" key="2">
    <citation type="journal article" date="2015" name="Fish Shellfish Immunol.">
        <title>Early steps in the European eel (Anguilla anguilla)-Vibrio vulnificus interaction in the gills: Role of the RtxA13 toxin.</title>
        <authorList>
            <person name="Callol A."/>
            <person name="Pajuelo D."/>
            <person name="Ebbesson L."/>
            <person name="Teles M."/>
            <person name="MacKenzie S."/>
            <person name="Amaro C."/>
        </authorList>
    </citation>
    <scope>NUCLEOTIDE SEQUENCE</scope>
</reference>
<organism evidence="1">
    <name type="scientific">Anguilla anguilla</name>
    <name type="common">European freshwater eel</name>
    <name type="synonym">Muraena anguilla</name>
    <dbReference type="NCBI Taxonomy" id="7936"/>
    <lineage>
        <taxon>Eukaryota</taxon>
        <taxon>Metazoa</taxon>
        <taxon>Chordata</taxon>
        <taxon>Craniata</taxon>
        <taxon>Vertebrata</taxon>
        <taxon>Euteleostomi</taxon>
        <taxon>Actinopterygii</taxon>
        <taxon>Neopterygii</taxon>
        <taxon>Teleostei</taxon>
        <taxon>Anguilliformes</taxon>
        <taxon>Anguillidae</taxon>
        <taxon>Anguilla</taxon>
    </lineage>
</organism>
<accession>A0A0E9XNV6</accession>
<evidence type="ECO:0000313" key="1">
    <source>
        <dbReference type="EMBL" id="JAI04117.1"/>
    </source>
</evidence>
<dbReference type="EMBL" id="GBXM01004461">
    <property type="protein sequence ID" value="JAI04117.1"/>
    <property type="molecule type" value="Transcribed_RNA"/>
</dbReference>
<reference evidence="1" key="1">
    <citation type="submission" date="2014-11" db="EMBL/GenBank/DDBJ databases">
        <authorList>
            <person name="Amaro Gonzalez C."/>
        </authorList>
    </citation>
    <scope>NUCLEOTIDE SEQUENCE</scope>
</reference>
<name>A0A0E9XNV6_ANGAN</name>
<protein>
    <submittedName>
        <fullName evidence="1">Uncharacterized protein</fullName>
    </submittedName>
</protein>
<sequence length="42" mass="4860">MDCVLFCFFFSSQNFLEYVTLRKNGLGCTDFARPVLNESDCK</sequence>
<proteinExistence type="predicted"/>
<dbReference type="AlphaFoldDB" id="A0A0E9XNV6"/>